<evidence type="ECO:0000313" key="2">
    <source>
        <dbReference type="EMBL" id="CDW80258.1"/>
    </source>
</evidence>
<dbReference type="AlphaFoldDB" id="A0A078AHE4"/>
<organism evidence="2 3">
    <name type="scientific">Stylonychia lemnae</name>
    <name type="common">Ciliate</name>
    <dbReference type="NCBI Taxonomy" id="5949"/>
    <lineage>
        <taxon>Eukaryota</taxon>
        <taxon>Sar</taxon>
        <taxon>Alveolata</taxon>
        <taxon>Ciliophora</taxon>
        <taxon>Intramacronucleata</taxon>
        <taxon>Spirotrichea</taxon>
        <taxon>Stichotrichia</taxon>
        <taxon>Sporadotrichida</taxon>
        <taxon>Oxytrichidae</taxon>
        <taxon>Stylonychinae</taxon>
        <taxon>Stylonychia</taxon>
    </lineage>
</organism>
<dbReference type="EMBL" id="CCKQ01008793">
    <property type="protein sequence ID" value="CDW80258.1"/>
    <property type="molecule type" value="Genomic_DNA"/>
</dbReference>
<name>A0A078AHE4_STYLE</name>
<feature type="compositionally biased region" description="Polar residues" evidence="1">
    <location>
        <begin position="91"/>
        <end position="102"/>
    </location>
</feature>
<evidence type="ECO:0000313" key="3">
    <source>
        <dbReference type="Proteomes" id="UP000039865"/>
    </source>
</evidence>
<accession>A0A078AHE4</accession>
<gene>
    <name evidence="2" type="primary">Contig6120.g6542</name>
    <name evidence="2" type="ORF">STYLEM_9254</name>
</gene>
<reference evidence="2 3" key="1">
    <citation type="submission" date="2014-06" db="EMBL/GenBank/DDBJ databases">
        <authorList>
            <person name="Swart Estienne"/>
        </authorList>
    </citation>
    <scope>NUCLEOTIDE SEQUENCE [LARGE SCALE GENOMIC DNA]</scope>
    <source>
        <strain evidence="2 3">130c</strain>
    </source>
</reference>
<dbReference type="Proteomes" id="UP000039865">
    <property type="component" value="Unassembled WGS sequence"/>
</dbReference>
<evidence type="ECO:0000256" key="1">
    <source>
        <dbReference type="SAM" id="MobiDB-lite"/>
    </source>
</evidence>
<protein>
    <submittedName>
        <fullName evidence="2">Uncharacterized protein</fullName>
    </submittedName>
</protein>
<feature type="compositionally biased region" description="Basic and acidic residues" evidence="1">
    <location>
        <begin position="103"/>
        <end position="128"/>
    </location>
</feature>
<sequence length="637" mass="75043">MSLAYERNDIPPRSPRFVTKIDPSEIKLESHILKVKMLWERKKHTNKISNDKKFINRTQVEGDYNVKELEESKTRLDGIKIIEGKKSLKTRSNVQMGNQNDAKQSKVLETTSKKTYDEKNISESKPFNDGRQIGRSMKKTNFRLGFRADKSLYKNRQQVNQTVINANSDKSYSNLIEEITDSNADKPTKTMKNLNMLHSMRLTNFKIGDKIARYQTTNADAFKPVNVAQNVEKYIRNRSQINTDVINSKKAHFDLGFDNSILQITPKNANFEQYDKMRKKKFMSLINYWKNQQYQIEMQQKATSDFKHKKDQDNHFQTVNQMYQMIQDQPSELRSISQENFVPHHKLISQELSLSPSILLDNPPTGIQKTKLRQQTAQFRFGPVTRGEFNQSVRLDQSLSNQTFVAYNDQDNYFERHNRMKDIQKQYQESHFRLAYQQQSPDSKNQLGHLDTIYEPQAQLRSETIDKYPQYDNSLYQSPPKRCQSNHRKVRKNIEIQMAKMPGQDSNFFKTVKVDFDIYNTQGEIQKLKDTLLSACKSSNDFKNKTMTNFKFGFTLNELDSKSNTKLSQNQNLKIKIDENFGMDYREMIQRRQRKDNVNSILRERPRTIDQHQTCNSTFYQWIQPVPIKNKQRLKPL</sequence>
<keyword evidence="3" id="KW-1185">Reference proteome</keyword>
<proteinExistence type="predicted"/>
<dbReference type="InParanoid" id="A0A078AHE4"/>
<feature type="region of interest" description="Disordered" evidence="1">
    <location>
        <begin position="91"/>
        <end position="133"/>
    </location>
</feature>